<dbReference type="EMBL" id="FUYA01000010">
    <property type="protein sequence ID" value="SKA79618.1"/>
    <property type="molecule type" value="Genomic_DNA"/>
</dbReference>
<dbReference type="GO" id="GO:0000175">
    <property type="term" value="F:3'-5'-RNA exonuclease activity"/>
    <property type="evidence" value="ECO:0007669"/>
    <property type="project" value="TreeGrafter"/>
</dbReference>
<dbReference type="InterPro" id="IPR050180">
    <property type="entry name" value="RNR_Ribonuclease"/>
</dbReference>
<dbReference type="OrthoDB" id="5288992at2"/>
<dbReference type="PANTHER" id="PTHR23355">
    <property type="entry name" value="RIBONUCLEASE"/>
    <property type="match status" value="1"/>
</dbReference>
<evidence type="ECO:0000259" key="2">
    <source>
        <dbReference type="SMART" id="SM00955"/>
    </source>
</evidence>
<organism evidence="3 4">
    <name type="scientific">Desulfobaculum bizertense DSM 18034</name>
    <dbReference type="NCBI Taxonomy" id="1121442"/>
    <lineage>
        <taxon>Bacteria</taxon>
        <taxon>Pseudomonadati</taxon>
        <taxon>Thermodesulfobacteriota</taxon>
        <taxon>Desulfovibrionia</taxon>
        <taxon>Desulfovibrionales</taxon>
        <taxon>Desulfovibrionaceae</taxon>
        <taxon>Desulfobaculum</taxon>
    </lineage>
</organism>
<dbReference type="GO" id="GO:0003723">
    <property type="term" value="F:RNA binding"/>
    <property type="evidence" value="ECO:0007669"/>
    <property type="project" value="InterPro"/>
</dbReference>
<keyword evidence="4" id="KW-1185">Reference proteome</keyword>
<dbReference type="PANTHER" id="PTHR23355:SF9">
    <property type="entry name" value="DIS3-LIKE EXONUCLEASE 2"/>
    <property type="match status" value="1"/>
</dbReference>
<dbReference type="STRING" id="1121442.SAMN02745702_02550"/>
<dbReference type="Proteomes" id="UP000189733">
    <property type="component" value="Unassembled WGS sequence"/>
</dbReference>
<dbReference type="InterPro" id="IPR012340">
    <property type="entry name" value="NA-bd_OB-fold"/>
</dbReference>
<sequence length="681" mass="77531">MTSPIVRCPSIGCIVELMHSNKPLLAWVLEEQNNRFRVLTINRREMKLPAARLLPWSGPAASADLNREEIMERLRSHEERRVQLISEIDPAEIWNFSQGEVERASSEWFAGLLWNEPDIDQIAAMGRVLLEHKSHFKFTSPDFEVFPEEVVEKRLREQAIREEREKIAAVGQKFFQALWNARTKSLPAPKCEEEMVQKLRDVLFAGMVENSSDPDFSIWNSLKKGLPDTPHLALLLAQTWGIVPAHYNVQLLQEGYDWGDEWGAEYAEDIADLKEKFAQEEREPEATPFVSIDSASTRDIDDAFYITQLEDGTLRLQVALACPCLNWEFESRFDRAIRDRASSLYLPEGTSHMLPETLGLGLYSLLEGEARPALIADFLIKPTGEVMSMTPRHAWVRLASNTTYETVEAALEDGTAAKHFVLAAELGKALRDQRIAAGAVILQRPDPKIVLEGEGDDTRVSIVHHAETPKAQLLVSEFMILANSALGHWANERSIPLLYRTQDVTFPGDAVGIWEAPEETYRVVRHMAPTCLEVEPKRHATLAVTAYSPITSPLRRYVDLLNMSQVTTYLRNDAPDIDAERLLRMVPLIVARVEAVGRLQRYRPRYWKLVYFSQRKHEFFSSVVVDDGPLVTVALPQEQLYLRAPQRLFGEKIYPGQHFAIRLNKINPLLNEIRIVEALEE</sequence>
<dbReference type="SMART" id="SM00955">
    <property type="entry name" value="RNB"/>
    <property type="match status" value="1"/>
</dbReference>
<feature type="coiled-coil region" evidence="1">
    <location>
        <begin position="60"/>
        <end position="87"/>
    </location>
</feature>
<dbReference type="SUPFAM" id="SSF50249">
    <property type="entry name" value="Nucleic acid-binding proteins"/>
    <property type="match status" value="1"/>
</dbReference>
<evidence type="ECO:0000256" key="1">
    <source>
        <dbReference type="SAM" id="Coils"/>
    </source>
</evidence>
<name>A0A1T4WRY8_9BACT</name>
<evidence type="ECO:0000313" key="3">
    <source>
        <dbReference type="EMBL" id="SKA79618.1"/>
    </source>
</evidence>
<dbReference type="GO" id="GO:0006402">
    <property type="term" value="P:mRNA catabolic process"/>
    <property type="evidence" value="ECO:0007669"/>
    <property type="project" value="TreeGrafter"/>
</dbReference>
<protein>
    <submittedName>
        <fullName evidence="3">Exoribonuclease-2</fullName>
    </submittedName>
</protein>
<dbReference type="GO" id="GO:0000932">
    <property type="term" value="C:P-body"/>
    <property type="evidence" value="ECO:0007669"/>
    <property type="project" value="TreeGrafter"/>
</dbReference>
<dbReference type="AlphaFoldDB" id="A0A1T4WRY8"/>
<dbReference type="Pfam" id="PF00773">
    <property type="entry name" value="RNB"/>
    <property type="match status" value="2"/>
</dbReference>
<evidence type="ECO:0000313" key="4">
    <source>
        <dbReference type="Proteomes" id="UP000189733"/>
    </source>
</evidence>
<gene>
    <name evidence="3" type="ORF">SAMN02745702_02550</name>
</gene>
<accession>A0A1T4WRY8</accession>
<keyword evidence="1" id="KW-0175">Coiled coil</keyword>
<proteinExistence type="predicted"/>
<dbReference type="InterPro" id="IPR001900">
    <property type="entry name" value="RNase_II/R"/>
</dbReference>
<feature type="domain" description="RNB" evidence="2">
    <location>
        <begin position="282"/>
        <end position="572"/>
    </location>
</feature>
<dbReference type="RefSeq" id="WP_078685827.1">
    <property type="nucleotide sequence ID" value="NZ_FUYA01000010.1"/>
</dbReference>
<reference evidence="3 4" key="1">
    <citation type="submission" date="2017-02" db="EMBL/GenBank/DDBJ databases">
        <authorList>
            <person name="Peterson S.W."/>
        </authorList>
    </citation>
    <scope>NUCLEOTIDE SEQUENCE [LARGE SCALE GENOMIC DNA]</scope>
    <source>
        <strain evidence="3 4">DSM 18034</strain>
    </source>
</reference>